<dbReference type="AlphaFoldDB" id="A0A1B0AMS0"/>
<dbReference type="VEuPathDB" id="VectorBase:GPPI002168"/>
<dbReference type="EMBL" id="JXJN01000552">
    <property type="status" value="NOT_ANNOTATED_CDS"/>
    <property type="molecule type" value="Genomic_DNA"/>
</dbReference>
<evidence type="ECO:0000313" key="2">
    <source>
        <dbReference type="EnsemblMetazoa" id="GPPI002168-PA"/>
    </source>
</evidence>
<reference evidence="2" key="2">
    <citation type="submission" date="2020-05" db="UniProtKB">
        <authorList>
            <consortium name="EnsemblMetazoa"/>
        </authorList>
    </citation>
    <scope>IDENTIFICATION</scope>
    <source>
        <strain evidence="2">IAEA</strain>
    </source>
</reference>
<dbReference type="Proteomes" id="UP000092460">
    <property type="component" value="Unassembled WGS sequence"/>
</dbReference>
<feature type="region of interest" description="Disordered" evidence="1">
    <location>
        <begin position="39"/>
        <end position="64"/>
    </location>
</feature>
<dbReference type="EnsemblMetazoa" id="GPPI002168-RA">
    <property type="protein sequence ID" value="GPPI002168-PA"/>
    <property type="gene ID" value="GPPI002168"/>
</dbReference>
<name>A0A1B0AMS0_9MUSC</name>
<evidence type="ECO:0000313" key="3">
    <source>
        <dbReference type="Proteomes" id="UP000092460"/>
    </source>
</evidence>
<organism evidence="2 3">
    <name type="scientific">Glossina palpalis gambiensis</name>
    <dbReference type="NCBI Taxonomy" id="67801"/>
    <lineage>
        <taxon>Eukaryota</taxon>
        <taxon>Metazoa</taxon>
        <taxon>Ecdysozoa</taxon>
        <taxon>Arthropoda</taxon>
        <taxon>Hexapoda</taxon>
        <taxon>Insecta</taxon>
        <taxon>Pterygota</taxon>
        <taxon>Neoptera</taxon>
        <taxon>Endopterygota</taxon>
        <taxon>Diptera</taxon>
        <taxon>Brachycera</taxon>
        <taxon>Muscomorpha</taxon>
        <taxon>Hippoboscoidea</taxon>
        <taxon>Glossinidae</taxon>
        <taxon>Glossina</taxon>
    </lineage>
</organism>
<protein>
    <submittedName>
        <fullName evidence="2">Uncharacterized protein</fullName>
    </submittedName>
</protein>
<evidence type="ECO:0000256" key="1">
    <source>
        <dbReference type="SAM" id="MobiDB-lite"/>
    </source>
</evidence>
<reference evidence="3" key="1">
    <citation type="submission" date="2015-01" db="EMBL/GenBank/DDBJ databases">
        <authorList>
            <person name="Aksoy S."/>
            <person name="Warren W."/>
            <person name="Wilson R.K."/>
        </authorList>
    </citation>
    <scope>NUCLEOTIDE SEQUENCE [LARGE SCALE GENOMIC DNA]</scope>
    <source>
        <strain evidence="3">IAEA</strain>
    </source>
</reference>
<feature type="compositionally biased region" description="Polar residues" evidence="1">
    <location>
        <begin position="39"/>
        <end position="48"/>
    </location>
</feature>
<proteinExistence type="predicted"/>
<sequence length="92" mass="10449">MYSYSYSSNVLYLLCYFRIQVSSESNLVCSCCYNRSPTSLTTGSNSPDNSERAGLSPLSGRSSRWDREKCKHNYLFIFLNTIHKTSSLLANL</sequence>
<keyword evidence="3" id="KW-1185">Reference proteome</keyword>
<accession>A0A1B0AMS0</accession>